<name>A0A4D4JCR5_9PSEU</name>
<evidence type="ECO:0000256" key="1">
    <source>
        <dbReference type="SAM" id="MobiDB-lite"/>
    </source>
</evidence>
<dbReference type="RefSeq" id="WP_137816143.1">
    <property type="nucleotide sequence ID" value="NZ_BJFL01000035.1"/>
</dbReference>
<proteinExistence type="predicted"/>
<evidence type="ECO:0000256" key="2">
    <source>
        <dbReference type="SAM" id="Phobius"/>
    </source>
</evidence>
<gene>
    <name evidence="4" type="ORF">GTS_48050</name>
</gene>
<dbReference type="InterPro" id="IPR012533">
    <property type="entry name" value="YcnI-copper_dom"/>
</dbReference>
<feature type="transmembrane region" description="Helical" evidence="2">
    <location>
        <begin position="196"/>
        <end position="218"/>
    </location>
</feature>
<reference evidence="5" key="1">
    <citation type="submission" date="2019-04" db="EMBL/GenBank/DDBJ databases">
        <title>Draft genome sequence of Pseudonocardiaceae bacterium SL3-2-4.</title>
        <authorList>
            <person name="Ningsih F."/>
            <person name="Yokota A."/>
            <person name="Sakai Y."/>
            <person name="Nanatani K."/>
            <person name="Yabe S."/>
            <person name="Oetari A."/>
            <person name="Sjamsuridzal W."/>
        </authorList>
    </citation>
    <scope>NUCLEOTIDE SEQUENCE [LARGE SCALE GENOMIC DNA]</scope>
    <source>
        <strain evidence="5">SL3-2-4</strain>
    </source>
</reference>
<comment type="caution">
    <text evidence="4">The sequence shown here is derived from an EMBL/GenBank/DDBJ whole genome shotgun (WGS) entry which is preliminary data.</text>
</comment>
<evidence type="ECO:0000313" key="4">
    <source>
        <dbReference type="EMBL" id="GDY33172.1"/>
    </source>
</evidence>
<dbReference type="OrthoDB" id="9810871at2"/>
<dbReference type="CDD" id="cd08545">
    <property type="entry name" value="YcnI_like"/>
    <property type="match status" value="1"/>
</dbReference>
<feature type="region of interest" description="Disordered" evidence="1">
    <location>
        <begin position="221"/>
        <end position="242"/>
    </location>
</feature>
<sequence length="242" mass="25394">MSQRFLPSRVPAGRRLVGAVIGVAGAFLLQPLAWAHVTVNPNTAVPGGYAKESFRVPNERDDASTVQVEVVFPTDHPLPSVSVADVPGWTSTVQKQKLPAPVKTDDGEVTEAVTSVIWRGGAVEPGHFQEFSVSVGPIPEDTDRLVFKALQTYSDGSVVRWIDVPQGGGPEPEHPAPVLEVHAPAAPPAPPAQPDVLARTLGGAGMLAGLGALAWVVLGGSRAPRPPRTKPEPHAGKVKVRT</sequence>
<dbReference type="Gene3D" id="2.60.40.2230">
    <property type="entry name" value="Uncharacterised protein YcnI-like PF07987, DUF1775"/>
    <property type="match status" value="1"/>
</dbReference>
<organism evidence="4 5">
    <name type="scientific">Gandjariella thermophila</name>
    <dbReference type="NCBI Taxonomy" id="1931992"/>
    <lineage>
        <taxon>Bacteria</taxon>
        <taxon>Bacillati</taxon>
        <taxon>Actinomycetota</taxon>
        <taxon>Actinomycetes</taxon>
        <taxon>Pseudonocardiales</taxon>
        <taxon>Pseudonocardiaceae</taxon>
        <taxon>Gandjariella</taxon>
    </lineage>
</organism>
<keyword evidence="2" id="KW-0812">Transmembrane</keyword>
<dbReference type="AlphaFoldDB" id="A0A4D4JCR5"/>
<keyword evidence="2" id="KW-0472">Membrane</keyword>
<keyword evidence="2" id="KW-1133">Transmembrane helix</keyword>
<keyword evidence="5" id="KW-1185">Reference proteome</keyword>
<dbReference type="Proteomes" id="UP000298860">
    <property type="component" value="Unassembled WGS sequence"/>
</dbReference>
<evidence type="ECO:0000313" key="5">
    <source>
        <dbReference type="Proteomes" id="UP000298860"/>
    </source>
</evidence>
<dbReference type="EMBL" id="BJFL01000035">
    <property type="protein sequence ID" value="GDY33172.1"/>
    <property type="molecule type" value="Genomic_DNA"/>
</dbReference>
<protein>
    <recommendedName>
        <fullName evidence="3">YncI copper-binding domain-containing protein</fullName>
    </recommendedName>
</protein>
<dbReference type="Pfam" id="PF07987">
    <property type="entry name" value="DUF1775"/>
    <property type="match status" value="1"/>
</dbReference>
<feature type="domain" description="YncI copper-binding" evidence="3">
    <location>
        <begin position="36"/>
        <end position="181"/>
    </location>
</feature>
<dbReference type="InterPro" id="IPR038507">
    <property type="entry name" value="YcnI-like_sf"/>
</dbReference>
<evidence type="ECO:0000259" key="3">
    <source>
        <dbReference type="Pfam" id="PF07987"/>
    </source>
</evidence>
<accession>A0A4D4JCR5</accession>